<dbReference type="InterPro" id="IPR002575">
    <property type="entry name" value="Aminoglycoside_PTrfase"/>
</dbReference>
<keyword evidence="5" id="KW-0547">Nucleotide-binding</keyword>
<dbReference type="PANTHER" id="PTHR34273:SF2">
    <property type="entry name" value="METHYLTHIORIBOSE KINASE"/>
    <property type="match status" value="1"/>
</dbReference>
<dbReference type="OrthoDB" id="9777791at2"/>
<protein>
    <recommendedName>
        <fullName evidence="3">S-methyl-5-thioribose kinase</fullName>
        <ecNumber evidence="3">2.7.1.100</ecNumber>
    </recommendedName>
</protein>
<dbReference type="Gene3D" id="3.90.1200.10">
    <property type="match status" value="1"/>
</dbReference>
<dbReference type="EMBL" id="NGJX01000009">
    <property type="protein sequence ID" value="RSU01107.1"/>
    <property type="molecule type" value="Genomic_DNA"/>
</dbReference>
<keyword evidence="6 9" id="KW-0418">Kinase</keyword>
<dbReference type="GO" id="GO:0005524">
    <property type="term" value="F:ATP binding"/>
    <property type="evidence" value="ECO:0007669"/>
    <property type="project" value="UniProtKB-KW"/>
</dbReference>
<gene>
    <name evidence="9" type="ORF">CBF32_09615</name>
</gene>
<evidence type="ECO:0000256" key="5">
    <source>
        <dbReference type="ARBA" id="ARBA00022741"/>
    </source>
</evidence>
<comment type="caution">
    <text evidence="9">The sequence shown here is derived from an EMBL/GenBank/DDBJ whole genome shotgun (WGS) entry which is preliminary data.</text>
</comment>
<dbReference type="GeneID" id="63146846"/>
<evidence type="ECO:0000256" key="7">
    <source>
        <dbReference type="ARBA" id="ARBA00022840"/>
    </source>
</evidence>
<dbReference type="RefSeq" id="WP_114289980.1">
    <property type="nucleotide sequence ID" value="NZ_NGJX01000009.1"/>
</dbReference>
<keyword evidence="10" id="KW-1185">Reference proteome</keyword>
<evidence type="ECO:0000256" key="6">
    <source>
        <dbReference type="ARBA" id="ARBA00022777"/>
    </source>
</evidence>
<dbReference type="PANTHER" id="PTHR34273">
    <property type="entry name" value="METHYLTHIORIBOSE KINASE"/>
    <property type="match status" value="1"/>
</dbReference>
<proteinExistence type="inferred from homology"/>
<evidence type="ECO:0000256" key="3">
    <source>
        <dbReference type="ARBA" id="ARBA00012128"/>
    </source>
</evidence>
<accession>A0A369AU35</accession>
<evidence type="ECO:0000259" key="8">
    <source>
        <dbReference type="Pfam" id="PF01636"/>
    </source>
</evidence>
<dbReference type="InterPro" id="IPR011009">
    <property type="entry name" value="Kinase-like_dom_sf"/>
</dbReference>
<evidence type="ECO:0000256" key="1">
    <source>
        <dbReference type="ARBA" id="ARBA00010165"/>
    </source>
</evidence>
<name>A0A369AU35_9ENTE</name>
<sequence>MSSKLSREIIEKLSREHTNLFDQSEGLEVTEVGDGNVNYIYLVKGKENSVIVKFADSFIRNSDTRQLSTKRNEIEYDILKEQYELSNGQAPKVYYYSPEYNCIIMENLSDYAVLREGMVQKNIYPHLGTDIGKFLYDTLVKTTDLVMDVEKKKEMQSKLVNVDMCEISERLVFTEPYLNNQGLNNFQEENKEFVARELYQDKLLHLEIAKLKNQFMNKSESMIHGDLHGGSIFINEQDIKVFDPEFAFYGPMGYDIGNVVGNLIISYVTAVFTQDKENYTNWLNNSIEETMMSFINTYNTNFLKDVKTPMFNTEEFKEYYLTSIYSDTLGYAATEMIRRTVGVAKVWDLERNKTHDQMAKIERVIIRIGKVFINKRAELAKDRSFMFIVEQEIIREKGDL</sequence>
<dbReference type="GO" id="GO:0046522">
    <property type="term" value="F:S-methyl-5-thioribose kinase activity"/>
    <property type="evidence" value="ECO:0007669"/>
    <property type="project" value="UniProtKB-EC"/>
</dbReference>
<organism evidence="9 10">
    <name type="scientific">Vagococcus fluvialis</name>
    <dbReference type="NCBI Taxonomy" id="2738"/>
    <lineage>
        <taxon>Bacteria</taxon>
        <taxon>Bacillati</taxon>
        <taxon>Bacillota</taxon>
        <taxon>Bacilli</taxon>
        <taxon>Lactobacillales</taxon>
        <taxon>Enterococcaceae</taxon>
        <taxon>Vagococcus</taxon>
    </lineage>
</organism>
<evidence type="ECO:0000256" key="4">
    <source>
        <dbReference type="ARBA" id="ARBA00022679"/>
    </source>
</evidence>
<evidence type="ECO:0000313" key="9">
    <source>
        <dbReference type="EMBL" id="RSU01107.1"/>
    </source>
</evidence>
<dbReference type="Pfam" id="PF01636">
    <property type="entry name" value="APH"/>
    <property type="match status" value="1"/>
</dbReference>
<dbReference type="NCBIfam" id="TIGR01767">
    <property type="entry name" value="MTRK"/>
    <property type="match status" value="1"/>
</dbReference>
<evidence type="ECO:0000313" key="10">
    <source>
        <dbReference type="Proteomes" id="UP000288197"/>
    </source>
</evidence>
<dbReference type="PIRSF" id="PIRSF031134">
    <property type="entry name" value="MTRK"/>
    <property type="match status" value="1"/>
</dbReference>
<feature type="domain" description="Aminoglycoside phosphotransferase" evidence="8">
    <location>
        <begin position="29"/>
        <end position="260"/>
    </location>
</feature>
<dbReference type="EC" id="2.7.1.100" evidence="3"/>
<dbReference type="Proteomes" id="UP000288197">
    <property type="component" value="Unassembled WGS sequence"/>
</dbReference>
<dbReference type="GO" id="GO:0009086">
    <property type="term" value="P:methionine biosynthetic process"/>
    <property type="evidence" value="ECO:0007669"/>
    <property type="project" value="InterPro"/>
</dbReference>
<reference evidence="9 10" key="1">
    <citation type="submission" date="2017-05" db="EMBL/GenBank/DDBJ databases">
        <title>Vagococcus spp. assemblies.</title>
        <authorList>
            <person name="Gulvik C.A."/>
        </authorList>
    </citation>
    <scope>NUCLEOTIDE SEQUENCE [LARGE SCALE GENOMIC DNA]</scope>
    <source>
        <strain evidence="9 10">NCFB 2497</strain>
    </source>
</reference>
<comment type="similarity">
    <text evidence="1">Belongs to the methylthioribose kinase family.</text>
</comment>
<dbReference type="InterPro" id="IPR009212">
    <property type="entry name" value="Methylthioribose_kinase"/>
</dbReference>
<keyword evidence="4" id="KW-0808">Transferase</keyword>
<evidence type="ECO:0000256" key="2">
    <source>
        <dbReference type="ARBA" id="ARBA00011738"/>
    </source>
</evidence>
<comment type="subunit">
    <text evidence="2">Homodimer.</text>
</comment>
<dbReference type="AlphaFoldDB" id="A0A369AU35"/>
<dbReference type="SUPFAM" id="SSF56112">
    <property type="entry name" value="Protein kinase-like (PK-like)"/>
    <property type="match status" value="1"/>
</dbReference>
<dbReference type="Gene3D" id="3.30.200.20">
    <property type="entry name" value="Phosphorylase Kinase, domain 1"/>
    <property type="match status" value="1"/>
</dbReference>
<keyword evidence="7" id="KW-0067">ATP-binding</keyword>